<feature type="transmembrane region" description="Helical" evidence="9">
    <location>
        <begin position="144"/>
        <end position="163"/>
    </location>
</feature>
<dbReference type="AlphaFoldDB" id="A0A4U1BG03"/>
<keyword evidence="11" id="KW-1185">Reference proteome</keyword>
<evidence type="ECO:0000313" key="10">
    <source>
        <dbReference type="EMBL" id="TKB50059.1"/>
    </source>
</evidence>
<dbReference type="GO" id="GO:0015420">
    <property type="term" value="F:ABC-type vitamin B12 transporter activity"/>
    <property type="evidence" value="ECO:0007669"/>
    <property type="project" value="UniProtKB-UniRule"/>
</dbReference>
<dbReference type="InterPro" id="IPR004485">
    <property type="entry name" value="Cobalamin_biosynth_CobD/CbiB"/>
</dbReference>
<protein>
    <recommendedName>
        <fullName evidence="9">Cobalamin biosynthesis protein CobD</fullName>
    </recommendedName>
</protein>
<comment type="similarity">
    <text evidence="3 9">Belongs to the CobD/CbiB family.</text>
</comment>
<comment type="pathway">
    <text evidence="2 9">Cofactor biosynthesis; adenosylcobalamin biosynthesis.</text>
</comment>
<dbReference type="PANTHER" id="PTHR34308">
    <property type="entry name" value="COBALAMIN BIOSYNTHESIS PROTEIN CBIB"/>
    <property type="match status" value="1"/>
</dbReference>
<evidence type="ECO:0000256" key="4">
    <source>
        <dbReference type="ARBA" id="ARBA00022475"/>
    </source>
</evidence>
<evidence type="ECO:0000256" key="8">
    <source>
        <dbReference type="ARBA" id="ARBA00023136"/>
    </source>
</evidence>
<keyword evidence="5 9" id="KW-0169">Cobalamin biosynthesis</keyword>
<dbReference type="Pfam" id="PF03186">
    <property type="entry name" value="CobD_Cbib"/>
    <property type="match status" value="1"/>
</dbReference>
<keyword evidence="8 9" id="KW-0472">Membrane</keyword>
<keyword evidence="6 9" id="KW-0812">Transmembrane</keyword>
<organism evidence="10 11">
    <name type="scientific">Ferrimonas aestuarii</name>
    <dbReference type="NCBI Taxonomy" id="2569539"/>
    <lineage>
        <taxon>Bacteria</taxon>
        <taxon>Pseudomonadati</taxon>
        <taxon>Pseudomonadota</taxon>
        <taxon>Gammaproteobacteria</taxon>
        <taxon>Alteromonadales</taxon>
        <taxon>Ferrimonadaceae</taxon>
        <taxon>Ferrimonas</taxon>
    </lineage>
</organism>
<dbReference type="HAMAP" id="MF_00024">
    <property type="entry name" value="CobD_CbiB"/>
    <property type="match status" value="1"/>
</dbReference>
<comment type="caution">
    <text evidence="9">Lacks conserved residue(s) required for the propagation of feature annotation.</text>
</comment>
<dbReference type="RefSeq" id="WP_136865191.1">
    <property type="nucleotide sequence ID" value="NZ_SWCJ01000024.1"/>
</dbReference>
<dbReference type="GO" id="GO:0009236">
    <property type="term" value="P:cobalamin biosynthetic process"/>
    <property type="evidence" value="ECO:0007669"/>
    <property type="project" value="UniProtKB-UniRule"/>
</dbReference>
<proteinExistence type="inferred from homology"/>
<dbReference type="EMBL" id="SWCJ01000024">
    <property type="protein sequence ID" value="TKB50059.1"/>
    <property type="molecule type" value="Genomic_DNA"/>
</dbReference>
<dbReference type="OrthoDB" id="9811967at2"/>
<evidence type="ECO:0000256" key="7">
    <source>
        <dbReference type="ARBA" id="ARBA00022989"/>
    </source>
</evidence>
<evidence type="ECO:0000256" key="5">
    <source>
        <dbReference type="ARBA" id="ARBA00022573"/>
    </source>
</evidence>
<comment type="caution">
    <text evidence="10">The sequence shown here is derived from an EMBL/GenBank/DDBJ whole genome shotgun (WGS) entry which is preliminary data.</text>
</comment>
<dbReference type="UniPathway" id="UPA00148"/>
<evidence type="ECO:0000256" key="2">
    <source>
        <dbReference type="ARBA" id="ARBA00004953"/>
    </source>
</evidence>
<evidence type="ECO:0000256" key="6">
    <source>
        <dbReference type="ARBA" id="ARBA00022692"/>
    </source>
</evidence>
<keyword evidence="4 9" id="KW-1003">Cell membrane</keyword>
<sequence length="306" mass="33832">MAFELLHLTLAITLALILDKLFGELPRFHPLVAYGRFARAIEKRLWNTTKRRGKVAVILALIPALMFLLLPEVWWLQGLVLYLVIGGRSLGEHGRMVSSALRQNDLNEARAKVGWIVSRETHQMDEKQVVSATMESMLENGNDAVFGALFWFIVGGAPAAVLYRMSNTLDAMWGYKNPRFLNFGWAAAKLDDLLNYLPARLCALTYCVLGSAKTGWRCWQQQANACDSPNGGPVMTAGAGALMITIGGDAVYHGQLKQKALMGDGPYASANDIDRAIALVERGQWLWLALITITTLLVFTPEIIQL</sequence>
<dbReference type="GO" id="GO:0005886">
    <property type="term" value="C:plasma membrane"/>
    <property type="evidence" value="ECO:0007669"/>
    <property type="project" value="UniProtKB-SubCell"/>
</dbReference>
<comment type="function">
    <text evidence="9">Converts cobyric acid to cobinamide by the addition of aminopropanol on the F carboxylic group.</text>
</comment>
<keyword evidence="7 9" id="KW-1133">Transmembrane helix</keyword>
<evidence type="ECO:0000256" key="1">
    <source>
        <dbReference type="ARBA" id="ARBA00004651"/>
    </source>
</evidence>
<dbReference type="GO" id="GO:0048472">
    <property type="term" value="F:threonine-phosphate decarboxylase activity"/>
    <property type="evidence" value="ECO:0007669"/>
    <property type="project" value="InterPro"/>
</dbReference>
<dbReference type="Proteomes" id="UP000305675">
    <property type="component" value="Unassembled WGS sequence"/>
</dbReference>
<evidence type="ECO:0000256" key="3">
    <source>
        <dbReference type="ARBA" id="ARBA00006263"/>
    </source>
</evidence>
<evidence type="ECO:0000313" key="11">
    <source>
        <dbReference type="Proteomes" id="UP000305675"/>
    </source>
</evidence>
<evidence type="ECO:0000256" key="9">
    <source>
        <dbReference type="HAMAP-Rule" id="MF_00024"/>
    </source>
</evidence>
<gene>
    <name evidence="9" type="primary">cobD</name>
    <name evidence="10" type="ORF">FCL42_19945</name>
</gene>
<feature type="transmembrane region" description="Helical" evidence="9">
    <location>
        <begin position="285"/>
        <end position="304"/>
    </location>
</feature>
<dbReference type="PANTHER" id="PTHR34308:SF1">
    <property type="entry name" value="COBALAMIN BIOSYNTHESIS PROTEIN CBIB"/>
    <property type="match status" value="1"/>
</dbReference>
<reference evidence="10 11" key="1">
    <citation type="submission" date="2019-04" db="EMBL/GenBank/DDBJ databases">
        <authorList>
            <person name="Hwang J.C."/>
        </authorList>
    </citation>
    <scope>NUCLEOTIDE SEQUENCE [LARGE SCALE GENOMIC DNA]</scope>
    <source>
        <strain evidence="10 11">IMCC35002</strain>
    </source>
</reference>
<feature type="transmembrane region" description="Helical" evidence="9">
    <location>
        <begin position="55"/>
        <end position="76"/>
    </location>
</feature>
<comment type="subcellular location">
    <subcellularLocation>
        <location evidence="1 9">Cell membrane</location>
        <topology evidence="1 9">Multi-pass membrane protein</topology>
    </subcellularLocation>
</comment>
<dbReference type="NCBIfam" id="TIGR00380">
    <property type="entry name" value="cobal_cbiB"/>
    <property type="match status" value="1"/>
</dbReference>
<name>A0A4U1BG03_9GAMM</name>
<accession>A0A4U1BG03</accession>